<dbReference type="PANTHER" id="PTHR13003">
    <property type="entry name" value="NUP107-RELATED"/>
    <property type="match status" value="1"/>
</dbReference>
<dbReference type="EMBL" id="JH767554">
    <property type="protein sequence ID" value="EON61033.1"/>
    <property type="molecule type" value="Genomic_DNA"/>
</dbReference>
<accession>R7YGM1</accession>
<comment type="function">
    <text evidence="7">Functions as a component of the nuclear pore complex (NPC).</text>
</comment>
<dbReference type="AlphaFoldDB" id="R7YGM1"/>
<reference evidence="10" key="1">
    <citation type="submission" date="2012-06" db="EMBL/GenBank/DDBJ databases">
        <title>The genome sequence of Coniosporium apollinis CBS 100218.</title>
        <authorList>
            <consortium name="The Broad Institute Genome Sequencing Platform"/>
            <person name="Cuomo C."/>
            <person name="Gorbushina A."/>
            <person name="Noack S."/>
            <person name="Walker B."/>
            <person name="Young S.K."/>
            <person name="Zeng Q."/>
            <person name="Gargeya S."/>
            <person name="Fitzgerald M."/>
            <person name="Haas B."/>
            <person name="Abouelleil A."/>
            <person name="Alvarado L."/>
            <person name="Arachchi H.M."/>
            <person name="Berlin A.M."/>
            <person name="Chapman S.B."/>
            <person name="Goldberg J."/>
            <person name="Griggs A."/>
            <person name="Gujja S."/>
            <person name="Hansen M."/>
            <person name="Howarth C."/>
            <person name="Imamovic A."/>
            <person name="Larimer J."/>
            <person name="McCowan C."/>
            <person name="Montmayeur A."/>
            <person name="Murphy C."/>
            <person name="Neiman D."/>
            <person name="Pearson M."/>
            <person name="Priest M."/>
            <person name="Roberts A."/>
            <person name="Saif S."/>
            <person name="Shea T."/>
            <person name="Sisk P."/>
            <person name="Sykes S."/>
            <person name="Wortman J."/>
            <person name="Nusbaum C."/>
            <person name="Birren B."/>
        </authorList>
    </citation>
    <scope>NUCLEOTIDE SEQUENCE [LARGE SCALE GENOMIC DNA]</scope>
    <source>
        <strain evidence="10">CBS 100218</strain>
    </source>
</reference>
<keyword evidence="5 7" id="KW-0906">Nuclear pore complex</keyword>
<keyword evidence="4 7" id="KW-0811">Translocation</keyword>
<comment type="subcellular location">
    <subcellularLocation>
        <location evidence="7">Nucleus</location>
        <location evidence="7">Nuclear pore complex</location>
    </subcellularLocation>
    <subcellularLocation>
        <location evidence="7">Nucleus membrane</location>
    </subcellularLocation>
</comment>
<feature type="region of interest" description="Disordered" evidence="8">
    <location>
        <begin position="1"/>
        <end position="45"/>
    </location>
</feature>
<dbReference type="GO" id="GO:0000973">
    <property type="term" value="P:post-transcriptional tethering of RNA polymerase II gene DNA at nuclear periphery"/>
    <property type="evidence" value="ECO:0007669"/>
    <property type="project" value="TreeGrafter"/>
</dbReference>
<dbReference type="GO" id="GO:0031965">
    <property type="term" value="C:nuclear membrane"/>
    <property type="evidence" value="ECO:0007669"/>
    <property type="project" value="UniProtKB-SubCell"/>
</dbReference>
<evidence type="ECO:0000313" key="10">
    <source>
        <dbReference type="Proteomes" id="UP000016924"/>
    </source>
</evidence>
<evidence type="ECO:0000256" key="5">
    <source>
        <dbReference type="ARBA" id="ARBA00023132"/>
    </source>
</evidence>
<evidence type="ECO:0000256" key="1">
    <source>
        <dbReference type="ARBA" id="ARBA00022448"/>
    </source>
</evidence>
<evidence type="ECO:0000256" key="8">
    <source>
        <dbReference type="SAM" id="MobiDB-lite"/>
    </source>
</evidence>
<evidence type="ECO:0000256" key="7">
    <source>
        <dbReference type="RuleBase" id="RU365072"/>
    </source>
</evidence>
<name>R7YGM1_CONA1</name>
<dbReference type="PANTHER" id="PTHR13003:SF2">
    <property type="entry name" value="NUCLEAR PORE COMPLEX PROTEIN NUP107"/>
    <property type="match status" value="1"/>
</dbReference>
<dbReference type="STRING" id="1168221.R7YGM1"/>
<dbReference type="Proteomes" id="UP000016924">
    <property type="component" value="Unassembled WGS sequence"/>
</dbReference>
<keyword evidence="6 7" id="KW-0539">Nucleus</keyword>
<dbReference type="GO" id="GO:0006406">
    <property type="term" value="P:mRNA export from nucleus"/>
    <property type="evidence" value="ECO:0007669"/>
    <property type="project" value="TreeGrafter"/>
</dbReference>
<gene>
    <name evidence="9" type="ORF">W97_00243</name>
</gene>
<evidence type="ECO:0000256" key="3">
    <source>
        <dbReference type="ARBA" id="ARBA00022927"/>
    </source>
</evidence>
<organism evidence="9 10">
    <name type="scientific">Coniosporium apollinis (strain CBS 100218)</name>
    <name type="common">Rock-inhabiting black yeast</name>
    <dbReference type="NCBI Taxonomy" id="1168221"/>
    <lineage>
        <taxon>Eukaryota</taxon>
        <taxon>Fungi</taxon>
        <taxon>Dikarya</taxon>
        <taxon>Ascomycota</taxon>
        <taxon>Pezizomycotina</taxon>
        <taxon>Dothideomycetes</taxon>
        <taxon>Dothideomycetes incertae sedis</taxon>
        <taxon>Coniosporium</taxon>
    </lineage>
</organism>
<dbReference type="GeneID" id="19897554"/>
<keyword evidence="10" id="KW-1185">Reference proteome</keyword>
<dbReference type="HOGENOM" id="CLU_005882_1_0_1"/>
<dbReference type="GO" id="GO:0006606">
    <property type="term" value="P:protein import into nucleus"/>
    <property type="evidence" value="ECO:0007669"/>
    <property type="project" value="TreeGrafter"/>
</dbReference>
<evidence type="ECO:0000313" key="9">
    <source>
        <dbReference type="EMBL" id="EON61033.1"/>
    </source>
</evidence>
<dbReference type="GO" id="GO:0017056">
    <property type="term" value="F:structural constituent of nuclear pore"/>
    <property type="evidence" value="ECO:0007669"/>
    <property type="project" value="UniProtKB-UniRule"/>
</dbReference>
<dbReference type="eggNOG" id="KOG1964">
    <property type="taxonomic scope" value="Eukaryota"/>
</dbReference>
<dbReference type="OrthoDB" id="3098at2759"/>
<dbReference type="Gene3D" id="1.20.190.50">
    <property type="match status" value="1"/>
</dbReference>
<evidence type="ECO:0000256" key="6">
    <source>
        <dbReference type="ARBA" id="ARBA00023242"/>
    </source>
</evidence>
<comment type="similarity">
    <text evidence="7">Belongs to the nucleoporin Nup84/Nup107 family.</text>
</comment>
<dbReference type="GO" id="GO:0031080">
    <property type="term" value="C:nuclear pore outer ring"/>
    <property type="evidence" value="ECO:0007669"/>
    <property type="project" value="TreeGrafter"/>
</dbReference>
<protein>
    <recommendedName>
        <fullName evidence="7">Nuclear pore complex protein</fullName>
    </recommendedName>
</protein>
<keyword evidence="1 7" id="KW-0813">Transport</keyword>
<dbReference type="RefSeq" id="XP_007776350.1">
    <property type="nucleotide sequence ID" value="XM_007778160.1"/>
</dbReference>
<sequence>MTSVARRSQLGAARPDTRRPHAREESWEHVEDANGVDEPESPLRLTFGNPREALHPLRAIADRVGQQVEQFAEKVDYWNQRVSKDPVKNYYAAVELVESFKAIANDTVVQLSKQHGSELEQERRRATQRRLKISGDRDTVSTAIQSVESDDLGFGTQAGTTLQDLKQWQSEADTWELLQLLVEEEIGDPRVDRQKEKEDEANRRGPVHRYTPEIEVWERFLVEDDQARGRKLILNWLEATARHNEADADAVMERLQDTGRGQGTWSQGWLDTRERIKITKKMSANPRQHAASVRATDRTRELVTDLDPDAVTRQYLSLEKVDEQYEQTIWLAIWVMLRQGKTWEEVREWCRERKEGWRAVSMGMAHATEGARTCLEGAYAGQLWRRLCFVAARQGGMNEYERAVYGMLSGDQQTVDPVCRTWDDYLYVRFHALLLSQYDVYAEAVHPDRLPASLTGQYPLFDALQYHGNAAQASRQLVESVNKLSAVAVEGKKPMKMIQGSLIGKYFEDLLYKYGVAISNRANSEGVKSTLVPRTEVEAEEAYMAMTEDYNALRIVVHAYLILDALDLEVPPEHRPDIENVLAGYIDFLRLAGKIDLIPTYAAQLSPMRAEYTLARVLPDIRDVGEQRELMDLMRQAKISVGDVLIEHYEYVLTESSFGEHNTPTIKRYEFLEPTTKEQSLWPGQRIQLGFLPNPQNISADEDKLVRAGEWYMLLPNAWNAVFIPLTIILKRFLRSGRVGAAVALCQRMPFRTVSREKSRDFLHIASGIDVMEEYQEDENYEELSQQSRRSTRSTTRALPPPRQRRMSPSVQSLRAEQMREQSRVYYELQQLVSMLVALDKWRKAEKELVDENNPRRPADSKTTLRKLFENVRAAIEPLFTDFLTHGIDDAEVDELAAIRHAYIPSILLAYLSVIHSAAQLLSREHLLLSMQLATVVADEANSELAEAFVSTGTMGELVTVFALNSKAMLKLAEKKPKPKGRGRKRNGETLEIWEVGVRN</sequence>
<dbReference type="OMA" id="RYQGFCK"/>
<keyword evidence="2" id="KW-0509">mRNA transport</keyword>
<keyword evidence="3" id="KW-0653">Protein transport</keyword>
<feature type="compositionally biased region" description="Basic and acidic residues" evidence="8">
    <location>
        <begin position="15"/>
        <end position="32"/>
    </location>
</feature>
<dbReference type="Gene3D" id="1.10.3450.20">
    <property type="match status" value="1"/>
</dbReference>
<feature type="compositionally biased region" description="Low complexity" evidence="8">
    <location>
        <begin position="783"/>
        <end position="797"/>
    </location>
</feature>
<dbReference type="InterPro" id="IPR007252">
    <property type="entry name" value="Nup84/Nup107"/>
</dbReference>
<dbReference type="Pfam" id="PF04121">
    <property type="entry name" value="Nup84_Nup100"/>
    <property type="match status" value="1"/>
</dbReference>
<keyword evidence="7" id="KW-0472">Membrane</keyword>
<feature type="region of interest" description="Disordered" evidence="8">
    <location>
        <begin position="780"/>
        <end position="813"/>
    </location>
</feature>
<comment type="subunit">
    <text evidence="7">Part of the nuclear pore complex (NPC).</text>
</comment>
<proteinExistence type="inferred from homology"/>
<evidence type="ECO:0000256" key="4">
    <source>
        <dbReference type="ARBA" id="ARBA00023010"/>
    </source>
</evidence>
<evidence type="ECO:0000256" key="2">
    <source>
        <dbReference type="ARBA" id="ARBA00022816"/>
    </source>
</evidence>